<dbReference type="HOGENOM" id="CLU_574953_0_0_1"/>
<dbReference type="PANTHER" id="PTHR37534">
    <property type="entry name" value="TRANSCRIPTIONAL ACTIVATOR PROTEIN UGA3"/>
    <property type="match status" value="1"/>
</dbReference>
<accession>A0A0D2ERQ8</accession>
<dbReference type="GO" id="GO:0045944">
    <property type="term" value="P:positive regulation of transcription by RNA polymerase II"/>
    <property type="evidence" value="ECO:0007669"/>
    <property type="project" value="TreeGrafter"/>
</dbReference>
<evidence type="ECO:0000256" key="3">
    <source>
        <dbReference type="SAM" id="MobiDB-lite"/>
    </source>
</evidence>
<dbReference type="OrthoDB" id="5386330at2759"/>
<sequence>MNVRSDASVATEQSPAVESALPEGSNAVVLASDTDSAKRLPQDPTRLARRYKDCGLSKFVGHDHSAVSNIVIDRAYSSAESQAAETSSPELPAFSVSYDCLEKNTSCDNPPSVDWGSSNDGAIFKPLNEPCDDISADSKKPGPPKHWSEALTPIALKDAQLLSFASDGQATLLKYFSNNIAQEMIAIDDQFNGWRHLVLPITFQAEPVMQAVLSASAFHIAARYGNMSLTAQVVYSKAIKELGRNSDLTKCGGLSLNYNILSILVLLVSVMINSSVDFPILYNMLARAVDAVGGEDGLGVGELPDFLRRQIRKFRVYAAPLISEKLGVEAIQNHGSQALDCLRHCSLRHPEYSLAISNIQDQIFQAFQIYLHQAAGDIDQKTSIQLVERFRRTAEAYPSGCCSAEHVLIWASYIVAAASTLPEHQSYFCHRLRKFHMGNGFTNTLKGLDVLSTVWGRSLSTRWTAMLSQTQIFIM</sequence>
<dbReference type="GO" id="GO:0003700">
    <property type="term" value="F:DNA-binding transcription factor activity"/>
    <property type="evidence" value="ECO:0007669"/>
    <property type="project" value="TreeGrafter"/>
</dbReference>
<evidence type="ECO:0000256" key="1">
    <source>
        <dbReference type="ARBA" id="ARBA00004123"/>
    </source>
</evidence>
<evidence type="ECO:0000256" key="2">
    <source>
        <dbReference type="ARBA" id="ARBA00023242"/>
    </source>
</evidence>
<organism evidence="4 5">
    <name type="scientific">Exophiala xenobiotica</name>
    <dbReference type="NCBI Taxonomy" id="348802"/>
    <lineage>
        <taxon>Eukaryota</taxon>
        <taxon>Fungi</taxon>
        <taxon>Dikarya</taxon>
        <taxon>Ascomycota</taxon>
        <taxon>Pezizomycotina</taxon>
        <taxon>Eurotiomycetes</taxon>
        <taxon>Chaetothyriomycetidae</taxon>
        <taxon>Chaetothyriales</taxon>
        <taxon>Herpotrichiellaceae</taxon>
        <taxon>Exophiala</taxon>
    </lineage>
</organism>
<evidence type="ECO:0000313" key="5">
    <source>
        <dbReference type="Proteomes" id="UP000054342"/>
    </source>
</evidence>
<dbReference type="GeneID" id="25333958"/>
<dbReference type="GO" id="GO:0000976">
    <property type="term" value="F:transcription cis-regulatory region binding"/>
    <property type="evidence" value="ECO:0007669"/>
    <property type="project" value="TreeGrafter"/>
</dbReference>
<dbReference type="STRING" id="348802.A0A0D2ERQ8"/>
<dbReference type="GO" id="GO:0005634">
    <property type="term" value="C:nucleus"/>
    <property type="evidence" value="ECO:0007669"/>
    <property type="project" value="UniProtKB-SubCell"/>
</dbReference>
<keyword evidence="2" id="KW-0539">Nucleus</keyword>
<dbReference type="InterPro" id="IPR021858">
    <property type="entry name" value="Fun_TF"/>
</dbReference>
<dbReference type="AlphaFoldDB" id="A0A0D2ERQ8"/>
<gene>
    <name evidence="4" type="ORF">PV05_12050</name>
</gene>
<dbReference type="RefSeq" id="XP_013311048.1">
    <property type="nucleotide sequence ID" value="XM_013455594.1"/>
</dbReference>
<keyword evidence="5" id="KW-1185">Reference proteome</keyword>
<evidence type="ECO:0008006" key="6">
    <source>
        <dbReference type="Google" id="ProtNLM"/>
    </source>
</evidence>
<feature type="region of interest" description="Disordered" evidence="3">
    <location>
        <begin position="1"/>
        <end position="25"/>
    </location>
</feature>
<dbReference type="PANTHER" id="PTHR37534:SF17">
    <property type="entry name" value="ZN(2)-C6 FUNGAL-TYPE DOMAIN-CONTAINING PROTEIN"/>
    <property type="match status" value="1"/>
</dbReference>
<evidence type="ECO:0000313" key="4">
    <source>
        <dbReference type="EMBL" id="KIW50464.1"/>
    </source>
</evidence>
<dbReference type="Pfam" id="PF11951">
    <property type="entry name" value="Fungal_trans_2"/>
    <property type="match status" value="2"/>
</dbReference>
<dbReference type="Proteomes" id="UP000054342">
    <property type="component" value="Unassembled WGS sequence"/>
</dbReference>
<protein>
    <recommendedName>
        <fullName evidence="6">Transcription factor domain-containing protein</fullName>
    </recommendedName>
</protein>
<reference evidence="4 5" key="1">
    <citation type="submission" date="2015-01" db="EMBL/GenBank/DDBJ databases">
        <title>The Genome Sequence of Exophiala xenobiotica CBS118157.</title>
        <authorList>
            <consortium name="The Broad Institute Genomics Platform"/>
            <person name="Cuomo C."/>
            <person name="de Hoog S."/>
            <person name="Gorbushina A."/>
            <person name="Stielow B."/>
            <person name="Teixiera M."/>
            <person name="Abouelleil A."/>
            <person name="Chapman S.B."/>
            <person name="Priest M."/>
            <person name="Young S.K."/>
            <person name="Wortman J."/>
            <person name="Nusbaum C."/>
            <person name="Birren B."/>
        </authorList>
    </citation>
    <scope>NUCLEOTIDE SEQUENCE [LARGE SCALE GENOMIC DNA]</scope>
    <source>
        <strain evidence="4 5">CBS 118157</strain>
    </source>
</reference>
<comment type="subcellular location">
    <subcellularLocation>
        <location evidence="1">Nucleus</location>
    </subcellularLocation>
</comment>
<name>A0A0D2ERQ8_9EURO</name>
<dbReference type="EMBL" id="KN847323">
    <property type="protein sequence ID" value="KIW50464.1"/>
    <property type="molecule type" value="Genomic_DNA"/>
</dbReference>
<proteinExistence type="predicted"/>